<dbReference type="AlphaFoldDB" id="A0AAD7NFL1"/>
<dbReference type="EMBL" id="JARKIB010000041">
    <property type="protein sequence ID" value="KAJ7758704.1"/>
    <property type="molecule type" value="Genomic_DNA"/>
</dbReference>
<evidence type="ECO:0000313" key="3">
    <source>
        <dbReference type="Proteomes" id="UP001215598"/>
    </source>
</evidence>
<evidence type="ECO:0000256" key="1">
    <source>
        <dbReference type="SAM" id="MobiDB-lite"/>
    </source>
</evidence>
<feature type="compositionally biased region" description="Basic and acidic residues" evidence="1">
    <location>
        <begin position="1"/>
        <end position="12"/>
    </location>
</feature>
<accession>A0AAD7NFL1</accession>
<sequence length="159" mass="18140">MSHNDTQGDRPSAEAPDDNMDWVDAVSKNGKPYRFGYRKTDSSDSTGTSKTGTGVYYDGPINGPTTYRLDPNWVPGDSPVEHDAPAYLAPITKYKLWKRTEWWKYYNYTLEVYCTKKVSLKFYDQEPDYYSVISKADGWAQVDYDSTAPNLVEVTISED</sequence>
<proteinExistence type="predicted"/>
<name>A0AAD7NFL1_9AGAR</name>
<evidence type="ECO:0000313" key="2">
    <source>
        <dbReference type="EMBL" id="KAJ7758704.1"/>
    </source>
</evidence>
<protein>
    <submittedName>
        <fullName evidence="2">Uncharacterized protein</fullName>
    </submittedName>
</protein>
<reference evidence="2" key="1">
    <citation type="submission" date="2023-03" db="EMBL/GenBank/DDBJ databases">
        <title>Massive genome expansion in bonnet fungi (Mycena s.s.) driven by repeated elements and novel gene families across ecological guilds.</title>
        <authorList>
            <consortium name="Lawrence Berkeley National Laboratory"/>
            <person name="Harder C.B."/>
            <person name="Miyauchi S."/>
            <person name="Viragh M."/>
            <person name="Kuo A."/>
            <person name="Thoen E."/>
            <person name="Andreopoulos B."/>
            <person name="Lu D."/>
            <person name="Skrede I."/>
            <person name="Drula E."/>
            <person name="Henrissat B."/>
            <person name="Morin E."/>
            <person name="Kohler A."/>
            <person name="Barry K."/>
            <person name="LaButti K."/>
            <person name="Morin E."/>
            <person name="Salamov A."/>
            <person name="Lipzen A."/>
            <person name="Mereny Z."/>
            <person name="Hegedus B."/>
            <person name="Baldrian P."/>
            <person name="Stursova M."/>
            <person name="Weitz H."/>
            <person name="Taylor A."/>
            <person name="Grigoriev I.V."/>
            <person name="Nagy L.G."/>
            <person name="Martin F."/>
            <person name="Kauserud H."/>
        </authorList>
    </citation>
    <scope>NUCLEOTIDE SEQUENCE</scope>
    <source>
        <strain evidence="2">CBHHK182m</strain>
    </source>
</reference>
<feature type="region of interest" description="Disordered" evidence="1">
    <location>
        <begin position="1"/>
        <end position="57"/>
    </location>
</feature>
<organism evidence="2 3">
    <name type="scientific">Mycena metata</name>
    <dbReference type="NCBI Taxonomy" id="1033252"/>
    <lineage>
        <taxon>Eukaryota</taxon>
        <taxon>Fungi</taxon>
        <taxon>Dikarya</taxon>
        <taxon>Basidiomycota</taxon>
        <taxon>Agaricomycotina</taxon>
        <taxon>Agaricomycetes</taxon>
        <taxon>Agaricomycetidae</taxon>
        <taxon>Agaricales</taxon>
        <taxon>Marasmiineae</taxon>
        <taxon>Mycenaceae</taxon>
        <taxon>Mycena</taxon>
    </lineage>
</organism>
<feature type="compositionally biased region" description="Low complexity" evidence="1">
    <location>
        <begin position="43"/>
        <end position="54"/>
    </location>
</feature>
<keyword evidence="3" id="KW-1185">Reference proteome</keyword>
<gene>
    <name evidence="2" type="ORF">B0H16DRAFT_1885235</name>
</gene>
<comment type="caution">
    <text evidence="2">The sequence shown here is derived from an EMBL/GenBank/DDBJ whole genome shotgun (WGS) entry which is preliminary data.</text>
</comment>
<dbReference type="Proteomes" id="UP001215598">
    <property type="component" value="Unassembled WGS sequence"/>
</dbReference>